<dbReference type="InterPro" id="IPR013328">
    <property type="entry name" value="6PGD_dom2"/>
</dbReference>
<accession>A0A9Q0R2T3</accession>
<comment type="caution">
    <text evidence="1">The sequence shown here is derived from an EMBL/GenBank/DDBJ whole genome shotgun (WGS) entry which is preliminary data.</text>
</comment>
<dbReference type="AlphaFoldDB" id="A0A9Q0R2T3"/>
<dbReference type="PANTHER" id="PTHR43060:SF13">
    <property type="entry name" value="3-HYDROXYISOBUTYRATE DEHYDROGENASE-LIKE 2, MITOCHONDRIAL-RELATED"/>
    <property type="match status" value="1"/>
</dbReference>
<proteinExistence type="predicted"/>
<evidence type="ECO:0000313" key="1">
    <source>
        <dbReference type="EMBL" id="KAJ4981295.1"/>
    </source>
</evidence>
<sequence>MYEKRKEANEERKSEISDMWKAKVSHLKNEKNVHLSIALVSMRVSESDIQYSEIPMKINRKSEDEVVVRWLSPLFELKGRETYMGVSGCGQSCKIANQIMICANLLGLGDGLVFAEKAARIIDRDFRPDGFAEYVVKDLGMGLDGVEDDVVVLPAAALSRQLYLGMVAMEMASLVIMV</sequence>
<dbReference type="EMBL" id="JAMYWD010000001">
    <property type="protein sequence ID" value="KAJ4981295.1"/>
    <property type="molecule type" value="Genomic_DNA"/>
</dbReference>
<reference evidence="1" key="1">
    <citation type="journal article" date="2023" name="Plant J.">
        <title>The genome of the king protea, Protea cynaroides.</title>
        <authorList>
            <person name="Chang J."/>
            <person name="Duong T.A."/>
            <person name="Schoeman C."/>
            <person name="Ma X."/>
            <person name="Roodt D."/>
            <person name="Barker N."/>
            <person name="Li Z."/>
            <person name="Van de Peer Y."/>
            <person name="Mizrachi E."/>
        </authorList>
    </citation>
    <scope>NUCLEOTIDE SEQUENCE</scope>
    <source>
        <tissue evidence="1">Young leaves</tissue>
    </source>
</reference>
<organism evidence="1 2">
    <name type="scientific">Protea cynaroides</name>
    <dbReference type="NCBI Taxonomy" id="273540"/>
    <lineage>
        <taxon>Eukaryota</taxon>
        <taxon>Viridiplantae</taxon>
        <taxon>Streptophyta</taxon>
        <taxon>Embryophyta</taxon>
        <taxon>Tracheophyta</taxon>
        <taxon>Spermatophyta</taxon>
        <taxon>Magnoliopsida</taxon>
        <taxon>Proteales</taxon>
        <taxon>Proteaceae</taxon>
        <taxon>Protea</taxon>
    </lineage>
</organism>
<evidence type="ECO:0000313" key="2">
    <source>
        <dbReference type="Proteomes" id="UP001141806"/>
    </source>
</evidence>
<dbReference type="Proteomes" id="UP001141806">
    <property type="component" value="Unassembled WGS sequence"/>
</dbReference>
<dbReference type="OrthoDB" id="435038at2759"/>
<dbReference type="SUPFAM" id="SSF48179">
    <property type="entry name" value="6-phosphogluconate dehydrogenase C-terminal domain-like"/>
    <property type="match status" value="1"/>
</dbReference>
<keyword evidence="2" id="KW-1185">Reference proteome</keyword>
<gene>
    <name evidence="1" type="ORF">NE237_032132</name>
</gene>
<dbReference type="InterPro" id="IPR008927">
    <property type="entry name" value="6-PGluconate_DH-like_C_sf"/>
</dbReference>
<dbReference type="PANTHER" id="PTHR43060">
    <property type="entry name" value="3-HYDROXYISOBUTYRATE DEHYDROGENASE-LIKE 1, MITOCHONDRIAL-RELATED"/>
    <property type="match status" value="1"/>
</dbReference>
<dbReference type="Gene3D" id="1.10.1040.10">
    <property type="entry name" value="N-(1-d-carboxylethyl)-l-norvaline Dehydrogenase, domain 2"/>
    <property type="match status" value="1"/>
</dbReference>
<name>A0A9Q0R2T3_9MAGN</name>
<protein>
    <submittedName>
        <fullName evidence="1">Uncharacterized protein</fullName>
    </submittedName>
</protein>